<dbReference type="Gene3D" id="3.40.640.10">
    <property type="entry name" value="Type I PLP-dependent aspartate aminotransferase-like (Major domain)"/>
    <property type="match status" value="1"/>
</dbReference>
<organism evidence="3 4">
    <name type="scientific">Desulfolutivibrio sulfodismutans</name>
    <dbReference type="NCBI Taxonomy" id="63561"/>
    <lineage>
        <taxon>Bacteria</taxon>
        <taxon>Pseudomonadati</taxon>
        <taxon>Thermodesulfobacteriota</taxon>
        <taxon>Desulfovibrionia</taxon>
        <taxon>Desulfovibrionales</taxon>
        <taxon>Desulfovibrionaceae</taxon>
        <taxon>Desulfolutivibrio</taxon>
    </lineage>
</organism>
<accession>A0A7K3NNU9</accession>
<dbReference type="Proteomes" id="UP000469724">
    <property type="component" value="Unassembled WGS sequence"/>
</dbReference>
<comment type="caution">
    <text evidence="3">The sequence shown here is derived from an EMBL/GenBank/DDBJ whole genome shotgun (WGS) entry which is preliminary data.</text>
</comment>
<keyword evidence="4" id="KW-1185">Reference proteome</keyword>
<evidence type="ECO:0000259" key="2">
    <source>
        <dbReference type="Pfam" id="PF00464"/>
    </source>
</evidence>
<dbReference type="Pfam" id="PF00464">
    <property type="entry name" value="SHMT"/>
    <property type="match status" value="1"/>
</dbReference>
<feature type="region of interest" description="Disordered" evidence="1">
    <location>
        <begin position="47"/>
        <end position="70"/>
    </location>
</feature>
<dbReference type="RefSeq" id="WP_163302967.1">
    <property type="nucleotide sequence ID" value="NZ_JAAGRQ010000066.1"/>
</dbReference>
<dbReference type="EMBL" id="JAAGRQ010000066">
    <property type="protein sequence ID" value="NDY57872.1"/>
    <property type="molecule type" value="Genomic_DNA"/>
</dbReference>
<sequence>MPRSRPPFSIDPSSHTPIGTVFTITHSEGYPGRRYYGGQKFTEKVEHPARKPFHRPRSHENPGGHFIVNR</sequence>
<dbReference type="SUPFAM" id="SSF53383">
    <property type="entry name" value="PLP-dependent transferases"/>
    <property type="match status" value="1"/>
</dbReference>
<gene>
    <name evidence="3" type="ORF">G3N56_14140</name>
</gene>
<evidence type="ECO:0000313" key="3">
    <source>
        <dbReference type="EMBL" id="NDY57872.1"/>
    </source>
</evidence>
<dbReference type="InterPro" id="IPR015424">
    <property type="entry name" value="PyrdxlP-dep_Trfase"/>
</dbReference>
<dbReference type="InterPro" id="IPR015421">
    <property type="entry name" value="PyrdxlP-dep_Trfase_major"/>
</dbReference>
<evidence type="ECO:0000313" key="4">
    <source>
        <dbReference type="Proteomes" id="UP000469724"/>
    </source>
</evidence>
<evidence type="ECO:0000256" key="1">
    <source>
        <dbReference type="SAM" id="MobiDB-lite"/>
    </source>
</evidence>
<proteinExistence type="predicted"/>
<name>A0A7K3NNU9_9BACT</name>
<dbReference type="InterPro" id="IPR039429">
    <property type="entry name" value="SHMT-like_dom"/>
</dbReference>
<feature type="domain" description="Serine hydroxymethyltransferase-like" evidence="2">
    <location>
        <begin position="18"/>
        <end position="50"/>
    </location>
</feature>
<protein>
    <recommendedName>
        <fullName evidence="2">Serine hydroxymethyltransferase-like domain-containing protein</fullName>
    </recommendedName>
</protein>
<reference evidence="3 4" key="1">
    <citation type="submission" date="2020-02" db="EMBL/GenBank/DDBJ databases">
        <title>Comparative genomics of sulfur disproportionating microorganisms.</title>
        <authorList>
            <person name="Ward L.M."/>
            <person name="Bertran E."/>
            <person name="Johnston D.T."/>
        </authorList>
    </citation>
    <scope>NUCLEOTIDE SEQUENCE [LARGE SCALE GENOMIC DNA]</scope>
    <source>
        <strain evidence="3 4">DSM 3696</strain>
    </source>
</reference>
<dbReference type="AlphaFoldDB" id="A0A7K3NNU9"/>